<reference evidence="2" key="1">
    <citation type="journal article" date="2022" name="IScience">
        <title>Evolution of zygomycete secretomes and the origins of terrestrial fungal ecologies.</title>
        <authorList>
            <person name="Chang Y."/>
            <person name="Wang Y."/>
            <person name="Mondo S."/>
            <person name="Ahrendt S."/>
            <person name="Andreopoulos W."/>
            <person name="Barry K."/>
            <person name="Beard J."/>
            <person name="Benny G.L."/>
            <person name="Blankenship S."/>
            <person name="Bonito G."/>
            <person name="Cuomo C."/>
            <person name="Desiro A."/>
            <person name="Gervers K.A."/>
            <person name="Hundley H."/>
            <person name="Kuo A."/>
            <person name="LaButti K."/>
            <person name="Lang B.F."/>
            <person name="Lipzen A."/>
            <person name="O'Donnell K."/>
            <person name="Pangilinan J."/>
            <person name="Reynolds N."/>
            <person name="Sandor L."/>
            <person name="Smith M.E."/>
            <person name="Tsang A."/>
            <person name="Grigoriev I.V."/>
            <person name="Stajich J.E."/>
            <person name="Spatafora J.W."/>
        </authorList>
    </citation>
    <scope>NUCLEOTIDE SEQUENCE</scope>
    <source>
        <strain evidence="2">RSA 2281</strain>
    </source>
</reference>
<evidence type="ECO:0000313" key="2">
    <source>
        <dbReference type="EMBL" id="KAI9271581.1"/>
    </source>
</evidence>
<organism evidence="2 3">
    <name type="scientific">Phascolomyces articulosus</name>
    <dbReference type="NCBI Taxonomy" id="60185"/>
    <lineage>
        <taxon>Eukaryota</taxon>
        <taxon>Fungi</taxon>
        <taxon>Fungi incertae sedis</taxon>
        <taxon>Mucoromycota</taxon>
        <taxon>Mucoromycotina</taxon>
        <taxon>Mucoromycetes</taxon>
        <taxon>Mucorales</taxon>
        <taxon>Lichtheimiaceae</taxon>
        <taxon>Phascolomyces</taxon>
    </lineage>
</organism>
<dbReference type="EMBL" id="JAIXMP010000006">
    <property type="protein sequence ID" value="KAI9271581.1"/>
    <property type="molecule type" value="Genomic_DNA"/>
</dbReference>
<feature type="region of interest" description="Disordered" evidence="1">
    <location>
        <begin position="8"/>
        <end position="27"/>
    </location>
</feature>
<accession>A0AAD5KHU3</accession>
<keyword evidence="3" id="KW-1185">Reference proteome</keyword>
<name>A0AAD5KHU3_9FUNG</name>
<proteinExistence type="predicted"/>
<evidence type="ECO:0000256" key="1">
    <source>
        <dbReference type="SAM" id="MobiDB-lite"/>
    </source>
</evidence>
<reference evidence="2" key="2">
    <citation type="submission" date="2023-02" db="EMBL/GenBank/DDBJ databases">
        <authorList>
            <consortium name="DOE Joint Genome Institute"/>
            <person name="Mondo S.J."/>
            <person name="Chang Y."/>
            <person name="Wang Y."/>
            <person name="Ahrendt S."/>
            <person name="Andreopoulos W."/>
            <person name="Barry K."/>
            <person name="Beard J."/>
            <person name="Benny G.L."/>
            <person name="Blankenship S."/>
            <person name="Bonito G."/>
            <person name="Cuomo C."/>
            <person name="Desiro A."/>
            <person name="Gervers K.A."/>
            <person name="Hundley H."/>
            <person name="Kuo A."/>
            <person name="LaButti K."/>
            <person name="Lang B.F."/>
            <person name="Lipzen A."/>
            <person name="O'Donnell K."/>
            <person name="Pangilinan J."/>
            <person name="Reynolds N."/>
            <person name="Sandor L."/>
            <person name="Smith M.W."/>
            <person name="Tsang A."/>
            <person name="Grigoriev I.V."/>
            <person name="Stajich J.E."/>
            <person name="Spatafora J.W."/>
        </authorList>
    </citation>
    <scope>NUCLEOTIDE SEQUENCE</scope>
    <source>
        <strain evidence="2">RSA 2281</strain>
    </source>
</reference>
<sequence>MLIAAAAATATTASDNSSTPQQPTSRTATLFNTTRWDCVGRSPPKICEELGRGDKAPVPLSVVKEGYQLQFSKTPVPWFHRSVHRSVVEQTLVDQAVQKFLNAKVIELSPSQDRCYLSTFFSIQEPTFQDGGYFSIERLTGTERPDGKNRPERYLHSCPYSSKLSQYHKECRGFLTTMETVIFTNEIDERTMAVFADVTGIYQDETSIVV</sequence>
<feature type="compositionally biased region" description="Polar residues" evidence="1">
    <location>
        <begin position="14"/>
        <end position="27"/>
    </location>
</feature>
<evidence type="ECO:0000313" key="3">
    <source>
        <dbReference type="Proteomes" id="UP001209540"/>
    </source>
</evidence>
<comment type="caution">
    <text evidence="2">The sequence shown here is derived from an EMBL/GenBank/DDBJ whole genome shotgun (WGS) entry which is preliminary data.</text>
</comment>
<dbReference type="Proteomes" id="UP001209540">
    <property type="component" value="Unassembled WGS sequence"/>
</dbReference>
<protein>
    <submittedName>
        <fullName evidence="2">Uncharacterized protein</fullName>
    </submittedName>
</protein>
<gene>
    <name evidence="2" type="ORF">BDA99DRAFT_602379</name>
</gene>
<dbReference type="AlphaFoldDB" id="A0AAD5KHU3"/>